<sequence length="250" mass="26889">MAWRLRQSPLSPTPRIEAIATEASIGRRRLVREILPTLQQLGWLECNHDAEGKLVSVDPFVPPDSELVAAAPSVLDLLLATPVQRAALVLIRATARQPLEESAALNAASAFGDAAASEALAHLVSIHLVRKVSHVDRRNVVFNPNIWASNDEQLIRAALAAEDADAREHVGALLEEVADAPGIPEAHVKSTEKRWIDFAVAMGLIQRSVVQTSGGEEQSFLFAPHLGRDPFGAAANDPSGHVRQLVGSMI</sequence>
<dbReference type="EMBL" id="LBGZ01000014">
    <property type="protein sequence ID" value="PBJ39998.1"/>
    <property type="molecule type" value="Genomic_DNA"/>
</dbReference>
<comment type="caution">
    <text evidence="1">The sequence shown here is derived from an EMBL/GenBank/DDBJ whole genome shotgun (WGS) entry which is preliminary data.</text>
</comment>
<evidence type="ECO:0000313" key="1">
    <source>
        <dbReference type="EMBL" id="PBJ39998.1"/>
    </source>
</evidence>
<dbReference type="AlphaFoldDB" id="A0A2A3LE54"/>
<name>A0A2A3LE54_MYCAV</name>
<accession>A0A2A3LE54</accession>
<protein>
    <submittedName>
        <fullName evidence="1">Uncharacterized protein</fullName>
    </submittedName>
</protein>
<proteinExistence type="predicted"/>
<organism evidence="1 2">
    <name type="scientific">Mycobacterium avium subsp. hominissuis</name>
    <dbReference type="NCBI Taxonomy" id="439334"/>
    <lineage>
        <taxon>Bacteria</taxon>
        <taxon>Bacillati</taxon>
        <taxon>Actinomycetota</taxon>
        <taxon>Actinomycetes</taxon>
        <taxon>Mycobacteriales</taxon>
        <taxon>Mycobacteriaceae</taxon>
        <taxon>Mycobacterium</taxon>
        <taxon>Mycobacterium avium complex (MAC)</taxon>
    </lineage>
</organism>
<gene>
    <name evidence="1" type="ORF">XV03_02690</name>
</gene>
<evidence type="ECO:0000313" key="2">
    <source>
        <dbReference type="Proteomes" id="UP000218842"/>
    </source>
</evidence>
<reference evidence="1 2" key="1">
    <citation type="journal article" date="2017" name="Genome Biol. Evol.">
        <title>Population Structure and Local Adaptation of MAC Lung Disease Agent Mycobacterium avium subsp. hominissuis.</title>
        <authorList>
            <person name="Yano H."/>
            <person name="Iwamoto T."/>
            <person name="Nishiuchi Y."/>
            <person name="Nakajima C."/>
            <person name="Starkova D.A."/>
            <person name="Mokrousov I."/>
            <person name="Narvskaya O."/>
            <person name="Yoshida S."/>
            <person name="Arikawa K."/>
            <person name="Nakanishi N."/>
            <person name="Osaki K."/>
            <person name="Nakagawa I."/>
            <person name="Ato M."/>
            <person name="Suzuki Y."/>
            <person name="Maruyama F."/>
        </authorList>
    </citation>
    <scope>NUCLEOTIDE SEQUENCE [LARGE SCALE GENOMIC DNA]</scope>
    <source>
        <strain evidence="1 2">OCU466</strain>
    </source>
</reference>
<dbReference type="Proteomes" id="UP000218842">
    <property type="component" value="Unassembled WGS sequence"/>
</dbReference>